<keyword evidence="11" id="KW-0256">Endoplasmic reticulum</keyword>
<evidence type="ECO:0000256" key="5">
    <source>
        <dbReference type="ARBA" id="ARBA00013225"/>
    </source>
</evidence>
<keyword evidence="8" id="KW-0808">Transferase</keyword>
<dbReference type="InterPro" id="IPR000715">
    <property type="entry name" value="Glycosyl_transferase_4"/>
</dbReference>
<keyword evidence="9 20" id="KW-0812">Transmembrane</keyword>
<evidence type="ECO:0000256" key="1">
    <source>
        <dbReference type="ARBA" id="ARBA00001946"/>
    </source>
</evidence>
<keyword evidence="7" id="KW-0328">Glycosyltransferase</keyword>
<dbReference type="STRING" id="879819.A0A0J1B556"/>
<dbReference type="Proteomes" id="UP000053611">
    <property type="component" value="Unassembled WGS sequence"/>
</dbReference>
<feature type="region of interest" description="Disordered" evidence="19">
    <location>
        <begin position="1"/>
        <end position="23"/>
    </location>
</feature>
<evidence type="ECO:0000256" key="10">
    <source>
        <dbReference type="ARBA" id="ARBA00022723"/>
    </source>
</evidence>
<evidence type="ECO:0000256" key="6">
    <source>
        <dbReference type="ARBA" id="ARBA00017659"/>
    </source>
</evidence>
<evidence type="ECO:0000256" key="3">
    <source>
        <dbReference type="ARBA" id="ARBA00004922"/>
    </source>
</evidence>
<evidence type="ECO:0000256" key="2">
    <source>
        <dbReference type="ARBA" id="ARBA00004477"/>
    </source>
</evidence>
<evidence type="ECO:0000313" key="21">
    <source>
        <dbReference type="EMBL" id="KLT42829.1"/>
    </source>
</evidence>
<keyword evidence="12" id="KW-0460">Magnesium</keyword>
<evidence type="ECO:0000256" key="13">
    <source>
        <dbReference type="ARBA" id="ARBA00022989"/>
    </source>
</evidence>
<feature type="compositionally biased region" description="Low complexity" evidence="19">
    <location>
        <begin position="10"/>
        <end position="22"/>
    </location>
</feature>
<sequence length="555" mass="60865">MITCRTRDASPSTTSPSTTSTSGLRFRVNISPSVCVHIERTLSAMSEQTAQQGRPLPVLLLSTLVPIALTLIVHPLIPVFGLTEYFPFPPQPTFPALQANIGFSLLALVGTLLVIPKVTPAFLAKNIKGRDLLKPGGRTSGPWVPECLGLPCASLYLLLMMLFIPFPFSHIFQVSSNNGVGREKFPTGELTFYLTSLLSLLTATMLGFIDDLFDIRWRHKLPIPLIAAVPTLLVYYATGGWTWVVLPECVGKLLRSLGLPGWIGAPVIDLHIFYYLYLVLLPTFTTNSINILAGINGVEVIQPLIIAMSVTLNDLLFLPIWPEWLLEFLGIENPAGGRMLPWAVGQVVTRHLMSLYFMIPLIGVCAGFLWHNWYPARAFPGDTLCYFTGMAFSAVAIQGHFSKTMLLFFLPQIFNFVLSCPQLFHLVPCPRHRLPHFNPETGLLEPSKAIFKKRPSLLGRVILEVFQVLGLTRLERAGAPSVPKDGPSLSDSQPKEGDLTSATNLTLINVLLVRLGPLREPTLCLCVGAVQVAGSAVAFGIRYGIGSLVYGGDRR</sequence>
<evidence type="ECO:0000256" key="8">
    <source>
        <dbReference type="ARBA" id="ARBA00022679"/>
    </source>
</evidence>
<evidence type="ECO:0000256" key="12">
    <source>
        <dbReference type="ARBA" id="ARBA00022842"/>
    </source>
</evidence>
<dbReference type="UniPathway" id="UPA00378"/>
<evidence type="ECO:0000256" key="4">
    <source>
        <dbReference type="ARBA" id="ARBA00009317"/>
    </source>
</evidence>
<comment type="pathway">
    <text evidence="3">Protein modification; protein glycosylation.</text>
</comment>
<keyword evidence="10" id="KW-0479">Metal-binding</keyword>
<feature type="transmembrane region" description="Helical" evidence="20">
    <location>
        <begin position="58"/>
        <end position="81"/>
    </location>
</feature>
<feature type="transmembrane region" description="Helical" evidence="20">
    <location>
        <begin position="190"/>
        <end position="209"/>
    </location>
</feature>
<dbReference type="GeneID" id="28983609"/>
<dbReference type="RefSeq" id="XP_018279320.1">
    <property type="nucleotide sequence ID" value="XM_018423006.1"/>
</dbReference>
<keyword evidence="14 20" id="KW-0472">Membrane</keyword>
<dbReference type="InterPro" id="IPR033895">
    <property type="entry name" value="GPT"/>
</dbReference>
<evidence type="ECO:0000256" key="14">
    <source>
        <dbReference type="ARBA" id="ARBA00023136"/>
    </source>
</evidence>
<keyword evidence="13 20" id="KW-1133">Transmembrane helix</keyword>
<dbReference type="CDD" id="cd06855">
    <property type="entry name" value="GT_GPT_euk"/>
    <property type="match status" value="1"/>
</dbReference>
<comment type="subcellular location">
    <subcellularLocation>
        <location evidence="2">Endoplasmic reticulum membrane</location>
        <topology evidence="2">Multi-pass membrane protein</topology>
    </subcellularLocation>
</comment>
<evidence type="ECO:0000256" key="16">
    <source>
        <dbReference type="ARBA" id="ARBA00033238"/>
    </source>
</evidence>
<dbReference type="PANTHER" id="PTHR10571">
    <property type="entry name" value="UDP-N-ACETYLGLUCOSAMINE--DOLICHYL-PHOSPHATE N-ACETYLGLUCOSAMINEPHOSPHOTRANSFERASE"/>
    <property type="match status" value="1"/>
</dbReference>
<dbReference type="EMBL" id="KQ087201">
    <property type="protein sequence ID" value="KLT42829.1"/>
    <property type="molecule type" value="Genomic_DNA"/>
</dbReference>
<evidence type="ECO:0000256" key="7">
    <source>
        <dbReference type="ARBA" id="ARBA00022676"/>
    </source>
</evidence>
<dbReference type="GO" id="GO:0006488">
    <property type="term" value="P:dolichol-linked oligosaccharide biosynthetic process"/>
    <property type="evidence" value="ECO:0007669"/>
    <property type="project" value="InterPro"/>
</dbReference>
<comment type="catalytic activity">
    <reaction evidence="18">
        <text>a di-trans,poly-cis-dolichyl phosphate + UDP-N-acetyl-alpha-D-glucosamine = an N-acetyl-alpha-D-glucosaminyl-diphospho-di-trans,poly-cis-dolichol + UMP</text>
        <dbReference type="Rhea" id="RHEA:13289"/>
        <dbReference type="Rhea" id="RHEA-COMP:19498"/>
        <dbReference type="Rhea" id="RHEA-COMP:19507"/>
        <dbReference type="ChEBI" id="CHEBI:57683"/>
        <dbReference type="ChEBI" id="CHEBI:57705"/>
        <dbReference type="ChEBI" id="CHEBI:57865"/>
        <dbReference type="ChEBI" id="CHEBI:58427"/>
        <dbReference type="EC" id="2.7.8.15"/>
    </reaction>
    <physiologicalReaction direction="left-to-right" evidence="18">
        <dbReference type="Rhea" id="RHEA:13290"/>
    </physiologicalReaction>
</comment>
<keyword evidence="22" id="KW-1185">Reference proteome</keyword>
<dbReference type="OrthoDB" id="10262326at2759"/>
<comment type="function">
    <text evidence="17">UDP-N-acetylglucosamine--dolichyl-phosphate N-acetylglucosaminephosphotransferase that operates in the biosynthetic pathway of dolichol-linked oligosaccharides, the glycan precursors employed in protein asparagine (N)-glycosylation. The assembly of dolichol-linked oligosaccharides begins on the cytosolic side of the endoplasmic reticulum membrane and finishes in its lumen. The sequential addition of sugars to dolichol pyrophosphate produces dolichol-linked oligosaccharides containing fourteen sugars, including two GlcNAcs, nine mannoses and three glucoses. Once assembled, the oligosaccharide is transferred from the lipid to nascent proteins by oligosaccharyltransferases. Catalyzes the initial step of dolichol-linked oligosaccharide biosynthesis, transfering GlcNAc-1-P from cytosolic UDP-GlcNAc onto the carrier lipid dolichyl phosphate (P-dolichol), yielding GlcNAc-P-P-dolichol embedded in the cytoplasmic leaflet of the endoplasmic reticulum membrane.</text>
</comment>
<feature type="transmembrane region" description="Helical" evidence="20">
    <location>
        <begin position="143"/>
        <end position="170"/>
    </location>
</feature>
<feature type="transmembrane region" description="Helical" evidence="20">
    <location>
        <begin position="101"/>
        <end position="123"/>
    </location>
</feature>
<comment type="similarity">
    <text evidence="4">Belongs to the glycosyltransferase 4 family.</text>
</comment>
<evidence type="ECO:0000256" key="11">
    <source>
        <dbReference type="ARBA" id="ARBA00022824"/>
    </source>
</evidence>
<feature type="transmembrane region" description="Helical" evidence="20">
    <location>
        <begin position="221"/>
        <end position="238"/>
    </location>
</feature>
<evidence type="ECO:0000256" key="9">
    <source>
        <dbReference type="ARBA" id="ARBA00022692"/>
    </source>
</evidence>
<evidence type="ECO:0000256" key="18">
    <source>
        <dbReference type="ARBA" id="ARBA00045078"/>
    </source>
</evidence>
<dbReference type="GO" id="GO:0016757">
    <property type="term" value="F:glycosyltransferase activity"/>
    <property type="evidence" value="ECO:0007669"/>
    <property type="project" value="UniProtKB-KW"/>
</dbReference>
<protein>
    <recommendedName>
        <fullName evidence="6">UDP-N-acetylglucosamine--dolichyl-phosphate N-acetylglucosaminephosphotransferase</fullName>
        <ecNumber evidence="5">2.7.8.15</ecNumber>
    </recommendedName>
    <alternativeName>
        <fullName evidence="15">GlcNAc-1-P transferase</fullName>
    </alternativeName>
    <alternativeName>
        <fullName evidence="16">N-acetylglucosamine-1-phosphate transferase</fullName>
    </alternativeName>
</protein>
<feature type="transmembrane region" description="Helical" evidence="20">
    <location>
        <begin position="383"/>
        <end position="401"/>
    </location>
</feature>
<evidence type="ECO:0000256" key="19">
    <source>
        <dbReference type="SAM" id="MobiDB-lite"/>
    </source>
</evidence>
<name>A0A0J1B556_9TREE</name>
<dbReference type="Pfam" id="PF00953">
    <property type="entry name" value="Glycos_transf_4"/>
    <property type="match status" value="1"/>
</dbReference>
<evidence type="ECO:0000313" key="22">
    <source>
        <dbReference type="Proteomes" id="UP000053611"/>
    </source>
</evidence>
<proteinExistence type="inferred from homology"/>
<evidence type="ECO:0000256" key="15">
    <source>
        <dbReference type="ARBA" id="ARBA00029567"/>
    </source>
</evidence>
<evidence type="ECO:0000256" key="17">
    <source>
        <dbReference type="ARBA" id="ARBA00044717"/>
    </source>
</evidence>
<dbReference type="GO" id="GO:0003975">
    <property type="term" value="F:UDP-N-acetylglucosamine-dolichyl-phosphate N-acetylglucosaminephosphotransferase activity"/>
    <property type="evidence" value="ECO:0007669"/>
    <property type="project" value="UniProtKB-EC"/>
</dbReference>
<dbReference type="AlphaFoldDB" id="A0A0J1B556"/>
<dbReference type="GO" id="GO:0005789">
    <property type="term" value="C:endoplasmic reticulum membrane"/>
    <property type="evidence" value="ECO:0007669"/>
    <property type="project" value="UniProtKB-SubCell"/>
</dbReference>
<dbReference type="EC" id="2.7.8.15" evidence="5"/>
<evidence type="ECO:0000256" key="20">
    <source>
        <dbReference type="SAM" id="Phobius"/>
    </source>
</evidence>
<comment type="cofactor">
    <cofactor evidence="1">
        <name>Mg(2+)</name>
        <dbReference type="ChEBI" id="CHEBI:18420"/>
    </cofactor>
</comment>
<feature type="transmembrane region" description="Helical" evidence="20">
    <location>
        <begin position="352"/>
        <end position="371"/>
    </location>
</feature>
<organism evidence="21 22">
    <name type="scientific">Cutaneotrichosporon oleaginosum</name>
    <dbReference type="NCBI Taxonomy" id="879819"/>
    <lineage>
        <taxon>Eukaryota</taxon>
        <taxon>Fungi</taxon>
        <taxon>Dikarya</taxon>
        <taxon>Basidiomycota</taxon>
        <taxon>Agaricomycotina</taxon>
        <taxon>Tremellomycetes</taxon>
        <taxon>Trichosporonales</taxon>
        <taxon>Trichosporonaceae</taxon>
        <taxon>Cutaneotrichosporon</taxon>
    </lineage>
</organism>
<dbReference type="GO" id="GO:0046872">
    <property type="term" value="F:metal ion binding"/>
    <property type="evidence" value="ECO:0007669"/>
    <property type="project" value="UniProtKB-KW"/>
</dbReference>
<reference evidence="21 22" key="1">
    <citation type="submission" date="2015-03" db="EMBL/GenBank/DDBJ databases">
        <title>Genomics and transcriptomics of the oil-accumulating basidiomycete yeast T. oleaginosus allow insights into substrate utilization and the diverse evolutionary trajectories of mating systems in fungi.</title>
        <authorList>
            <consortium name="DOE Joint Genome Institute"/>
            <person name="Kourist R."/>
            <person name="Kracht O."/>
            <person name="Bracharz F."/>
            <person name="Lipzen A."/>
            <person name="Nolan M."/>
            <person name="Ohm R."/>
            <person name="Grigoriev I."/>
            <person name="Sun S."/>
            <person name="Heitman J."/>
            <person name="Bruck T."/>
            <person name="Nowrousian M."/>
        </authorList>
    </citation>
    <scope>NUCLEOTIDE SEQUENCE [LARGE SCALE GENOMIC DNA]</scope>
    <source>
        <strain evidence="21 22">IBC0246</strain>
    </source>
</reference>
<gene>
    <name evidence="21" type="ORF">CC85DRAFT_285178</name>
</gene>
<dbReference type="PANTHER" id="PTHR10571:SF0">
    <property type="entry name" value="UDP-N-ACETYLGLUCOSAMINE--DOLICHYL-PHOSPHATE N-ACETYLGLUCOSAMINEPHOSPHOTRANSFERASE"/>
    <property type="match status" value="1"/>
</dbReference>
<accession>A0A0J1B556</accession>